<name>B8CVS1_SHEPW</name>
<evidence type="ECO:0000313" key="2">
    <source>
        <dbReference type="Proteomes" id="UP000000753"/>
    </source>
</evidence>
<dbReference type="AlphaFoldDB" id="B8CVS1"/>
<sequence length="38" mass="4231">MHGFADMAQSVERILGKDEVPSSILGISTILKEFVWKP</sequence>
<dbReference type="KEGG" id="swp:swp_5132"/>
<dbReference type="Proteomes" id="UP000000753">
    <property type="component" value="Chromosome"/>
</dbReference>
<accession>B8CVS1</accession>
<gene>
    <name evidence="1" type="ordered locus">swp_5132</name>
</gene>
<protein>
    <submittedName>
        <fullName evidence="1">Uncharacterized protein</fullName>
    </submittedName>
</protein>
<dbReference type="EMBL" id="CP000472">
    <property type="protein sequence ID" value="ACJ31747.1"/>
    <property type="molecule type" value="Genomic_DNA"/>
</dbReference>
<keyword evidence="2" id="KW-1185">Reference proteome</keyword>
<dbReference type="HOGENOM" id="CLU_3332934_0_0_6"/>
<organism evidence="1 2">
    <name type="scientific">Shewanella piezotolerans (strain WP3 / JCM 13877)</name>
    <dbReference type="NCBI Taxonomy" id="225849"/>
    <lineage>
        <taxon>Bacteria</taxon>
        <taxon>Pseudomonadati</taxon>
        <taxon>Pseudomonadota</taxon>
        <taxon>Gammaproteobacteria</taxon>
        <taxon>Alteromonadales</taxon>
        <taxon>Shewanellaceae</taxon>
        <taxon>Shewanella</taxon>
    </lineage>
</organism>
<evidence type="ECO:0000313" key="1">
    <source>
        <dbReference type="EMBL" id="ACJ31747.1"/>
    </source>
</evidence>
<reference evidence="1 2" key="1">
    <citation type="journal article" date="2008" name="PLoS ONE">
        <title>Environmental adaptation: genomic analysis of the piezotolerant and psychrotolerant deep-sea iron reducing bacterium Shewanella piezotolerans WP3.</title>
        <authorList>
            <person name="Wang F."/>
            <person name="Wang J."/>
            <person name="Jian H."/>
            <person name="Zhang B."/>
            <person name="Li S."/>
            <person name="Wang F."/>
            <person name="Zeng X."/>
            <person name="Gao L."/>
            <person name="Bartlett D.H."/>
            <person name="Yu J."/>
            <person name="Hu S."/>
            <person name="Xiao X."/>
        </authorList>
    </citation>
    <scope>NUCLEOTIDE SEQUENCE [LARGE SCALE GENOMIC DNA]</scope>
    <source>
        <strain evidence="2">WP3 / JCM 13877</strain>
    </source>
</reference>
<proteinExistence type="predicted"/>